<dbReference type="AlphaFoldDB" id="A0A438G1X7"/>
<comment type="similarity">
    <text evidence="2">Belongs to the EARLY FLOWERING 4 family.</text>
</comment>
<feature type="compositionally biased region" description="Basic and acidic residues" evidence="5">
    <location>
        <begin position="105"/>
        <end position="117"/>
    </location>
</feature>
<evidence type="ECO:0000313" key="7">
    <source>
        <dbReference type="EMBL" id="RVW66221.1"/>
    </source>
</evidence>
<dbReference type="PANTHER" id="PTHR33469">
    <property type="entry name" value="PROTEIN ELF4-LIKE 4"/>
    <property type="match status" value="1"/>
</dbReference>
<dbReference type="GO" id="GO:0005634">
    <property type="term" value="C:nucleus"/>
    <property type="evidence" value="ECO:0007669"/>
    <property type="project" value="UniProtKB-SubCell"/>
</dbReference>
<dbReference type="Proteomes" id="UP000288805">
    <property type="component" value="Unassembled WGS sequence"/>
</dbReference>
<evidence type="ECO:0000313" key="8">
    <source>
        <dbReference type="Proteomes" id="UP000288805"/>
    </source>
</evidence>
<evidence type="ECO:0000256" key="4">
    <source>
        <dbReference type="ARBA" id="ARBA00023242"/>
    </source>
</evidence>
<gene>
    <name evidence="7" type="primary">ELF4_1</name>
    <name evidence="7" type="ORF">CK203_047379</name>
</gene>
<evidence type="ECO:0000256" key="5">
    <source>
        <dbReference type="SAM" id="MobiDB-lite"/>
    </source>
</evidence>
<feature type="region of interest" description="Disordered" evidence="5">
    <location>
        <begin position="103"/>
        <end position="126"/>
    </location>
</feature>
<protein>
    <submittedName>
        <fullName evidence="7">Protein early flowering 4</fullName>
    </submittedName>
</protein>
<evidence type="ECO:0000256" key="3">
    <source>
        <dbReference type="ARBA" id="ARBA00023108"/>
    </source>
</evidence>
<sequence>MGEGPSDNTHRHSLEDKDDDDDDEEGCDAEVWETLSRSFDQVQSVLDQNRLLIQQVNENQQSRIHDNLVKNVSLTREINGNICKVISMYSKLSADFVDIVRRRRAENDGDEKKKEESVDLNLPPSR</sequence>
<accession>A0A438G1X7</accession>
<proteinExistence type="inferred from homology"/>
<dbReference type="GO" id="GO:0048511">
    <property type="term" value="P:rhythmic process"/>
    <property type="evidence" value="ECO:0007669"/>
    <property type="project" value="UniProtKB-KW"/>
</dbReference>
<dbReference type="InterPro" id="IPR040462">
    <property type="entry name" value="EARLY_FLOWERING_4"/>
</dbReference>
<evidence type="ECO:0000256" key="2">
    <source>
        <dbReference type="ARBA" id="ARBA00009514"/>
    </source>
</evidence>
<feature type="compositionally biased region" description="Acidic residues" evidence="5">
    <location>
        <begin position="16"/>
        <end position="28"/>
    </location>
</feature>
<comment type="subcellular location">
    <subcellularLocation>
        <location evidence="1">Nucleus</location>
    </subcellularLocation>
</comment>
<name>A0A438G1X7_VITVI</name>
<dbReference type="GO" id="GO:0042753">
    <property type="term" value="P:positive regulation of circadian rhythm"/>
    <property type="evidence" value="ECO:0007669"/>
    <property type="project" value="InterPro"/>
</dbReference>
<evidence type="ECO:0000256" key="1">
    <source>
        <dbReference type="ARBA" id="ARBA00004123"/>
    </source>
</evidence>
<keyword evidence="4" id="KW-0539">Nucleus</keyword>
<reference evidence="7 8" key="1">
    <citation type="journal article" date="2018" name="PLoS Genet.">
        <title>Population sequencing reveals clonal diversity and ancestral inbreeding in the grapevine cultivar Chardonnay.</title>
        <authorList>
            <person name="Roach M.J."/>
            <person name="Johnson D.L."/>
            <person name="Bohlmann J."/>
            <person name="van Vuuren H.J."/>
            <person name="Jones S.J."/>
            <person name="Pretorius I.S."/>
            <person name="Schmidt S.A."/>
            <person name="Borneman A.R."/>
        </authorList>
    </citation>
    <scope>NUCLEOTIDE SEQUENCE [LARGE SCALE GENOMIC DNA]</scope>
    <source>
        <strain evidence="8">cv. Chardonnay</strain>
        <tissue evidence="7">Leaf</tissue>
    </source>
</reference>
<comment type="caution">
    <text evidence="7">The sequence shown here is derived from an EMBL/GenBank/DDBJ whole genome shotgun (WGS) entry which is preliminary data.</text>
</comment>
<dbReference type="Pfam" id="PF07011">
    <property type="entry name" value="Elf4"/>
    <property type="match status" value="1"/>
</dbReference>
<dbReference type="PANTHER" id="PTHR33469:SF1">
    <property type="entry name" value="PROTEIN ELF4-LIKE 1"/>
    <property type="match status" value="1"/>
</dbReference>
<feature type="region of interest" description="Disordered" evidence="5">
    <location>
        <begin position="1"/>
        <end position="28"/>
    </location>
</feature>
<dbReference type="InterPro" id="IPR009741">
    <property type="entry name" value="EARLY_FLOWERING_4_dom"/>
</dbReference>
<keyword evidence="3" id="KW-0090">Biological rhythms</keyword>
<evidence type="ECO:0000259" key="6">
    <source>
        <dbReference type="Pfam" id="PF07011"/>
    </source>
</evidence>
<dbReference type="EMBL" id="QGNW01000683">
    <property type="protein sequence ID" value="RVW66221.1"/>
    <property type="molecule type" value="Genomic_DNA"/>
</dbReference>
<feature type="domain" description="Protein EARLY FLOWERING 4" evidence="6">
    <location>
        <begin position="27"/>
        <end position="107"/>
    </location>
</feature>
<organism evidence="7 8">
    <name type="scientific">Vitis vinifera</name>
    <name type="common">Grape</name>
    <dbReference type="NCBI Taxonomy" id="29760"/>
    <lineage>
        <taxon>Eukaryota</taxon>
        <taxon>Viridiplantae</taxon>
        <taxon>Streptophyta</taxon>
        <taxon>Embryophyta</taxon>
        <taxon>Tracheophyta</taxon>
        <taxon>Spermatophyta</taxon>
        <taxon>Magnoliopsida</taxon>
        <taxon>eudicotyledons</taxon>
        <taxon>Gunneridae</taxon>
        <taxon>Pentapetalae</taxon>
        <taxon>rosids</taxon>
        <taxon>Vitales</taxon>
        <taxon>Vitaceae</taxon>
        <taxon>Viteae</taxon>
        <taxon>Vitis</taxon>
    </lineage>
</organism>